<dbReference type="InterPro" id="IPR011990">
    <property type="entry name" value="TPR-like_helical_dom_sf"/>
</dbReference>
<sequence length="519" mass="57830">MALFAFASPAHAEWWEARTDHFIVYSESSSADAKKFAEKMEQLDMSLRSLQNVKFSPVTSESQRLTVFRFGDVDDISRLVPGAAGFYIPNLSGSNAFTPAKSDSRSTGALLGSTGDSEKKKLDPEKVLFHEYTHHFMFQHFEAAYPRWYSEGFAETVATIVMKPDGSFHIGDPPNYRSDLLFQSMLNVSVERMLTSQNKPTGEDFYSWYSVGWLLNHYLTFGPNRQGQLKQYLRAIKSGVKPADAARQTFGDLGKLDKEINKYKGSGKLGGIDVRIANFAPPVAQMRQLAPDEEATMKVRIRTKAGVNKKLAPNAARDARVVAERYPNSYAAQLALADAELDLAEFQPADLPRAEAAADRALAAKPDSVDAMILKGRALLERGKTDKAQLAAARTWFTKAYNRDPEHPAPLYYNYLTYYEAGGNIPESAIVGLEKAYDEALYDDQLKLVLTRQLLSEKKGPTARSILMPMAINPEFGDSYKKYAEVSDLIAAQKVDEAYKLLATTMAEDDRKRRSGDDD</sequence>
<organism evidence="2 3">
    <name type="scientific">Sphingomonas brevis</name>
    <dbReference type="NCBI Taxonomy" id="2908206"/>
    <lineage>
        <taxon>Bacteria</taxon>
        <taxon>Pseudomonadati</taxon>
        <taxon>Pseudomonadota</taxon>
        <taxon>Alphaproteobacteria</taxon>
        <taxon>Sphingomonadales</taxon>
        <taxon>Sphingomonadaceae</taxon>
        <taxon>Sphingomonas</taxon>
    </lineage>
</organism>
<dbReference type="SUPFAM" id="SSF48452">
    <property type="entry name" value="TPR-like"/>
    <property type="match status" value="1"/>
</dbReference>
<reference evidence="2" key="1">
    <citation type="submission" date="2022-05" db="EMBL/GenBank/DDBJ databases">
        <authorList>
            <person name="Jo J.-H."/>
            <person name="Im W.-T."/>
        </authorList>
    </citation>
    <scope>NUCLEOTIDE SEQUENCE</scope>
    <source>
        <strain evidence="2">RB56-2</strain>
    </source>
</reference>
<evidence type="ECO:0000313" key="3">
    <source>
        <dbReference type="Proteomes" id="UP001165383"/>
    </source>
</evidence>
<dbReference type="RefSeq" id="WP_249914960.1">
    <property type="nucleotide sequence ID" value="NZ_JAMGBB010000001.1"/>
</dbReference>
<name>A0ABT0S8R8_9SPHN</name>
<feature type="region of interest" description="Disordered" evidence="1">
    <location>
        <begin position="98"/>
        <end position="117"/>
    </location>
</feature>
<keyword evidence="3" id="KW-1185">Reference proteome</keyword>
<protein>
    <recommendedName>
        <fullName evidence="4">DUF1570 domain-containing protein</fullName>
    </recommendedName>
</protein>
<dbReference type="Gene3D" id="1.25.40.10">
    <property type="entry name" value="Tetratricopeptide repeat domain"/>
    <property type="match status" value="1"/>
</dbReference>
<dbReference type="Proteomes" id="UP001165383">
    <property type="component" value="Unassembled WGS sequence"/>
</dbReference>
<evidence type="ECO:0000313" key="2">
    <source>
        <dbReference type="EMBL" id="MCL6740534.1"/>
    </source>
</evidence>
<accession>A0ABT0S8R8</accession>
<evidence type="ECO:0000256" key="1">
    <source>
        <dbReference type="SAM" id="MobiDB-lite"/>
    </source>
</evidence>
<evidence type="ECO:0008006" key="4">
    <source>
        <dbReference type="Google" id="ProtNLM"/>
    </source>
</evidence>
<proteinExistence type="predicted"/>
<dbReference type="EMBL" id="JAMGBB010000001">
    <property type="protein sequence ID" value="MCL6740534.1"/>
    <property type="molecule type" value="Genomic_DNA"/>
</dbReference>
<gene>
    <name evidence="2" type="ORF">LZ518_05235</name>
</gene>
<comment type="caution">
    <text evidence="2">The sequence shown here is derived from an EMBL/GenBank/DDBJ whole genome shotgun (WGS) entry which is preliminary data.</text>
</comment>